<dbReference type="EMBL" id="BMWV01000002">
    <property type="protein sequence ID" value="GGY32469.1"/>
    <property type="molecule type" value="Genomic_DNA"/>
</dbReference>
<dbReference type="InterPro" id="IPR037401">
    <property type="entry name" value="SnoaL-like"/>
</dbReference>
<dbReference type="InterPro" id="IPR032710">
    <property type="entry name" value="NTF2-like_dom_sf"/>
</dbReference>
<dbReference type="Proteomes" id="UP000292307">
    <property type="component" value="Chromosome"/>
</dbReference>
<dbReference type="RefSeq" id="WP_131144678.1">
    <property type="nucleotide sequence ID" value="NZ_BMWV01000002.1"/>
</dbReference>
<sequence>MKKLLATTLLLSGLLLSAFAPMARAETGGDDPAAVMEIDTIVKAFQAAIIARDRAALEAMFLPADNSWLTVASERIKLKPGQPRVRPSTYRQFAEFVGASKLPIEERFHNVRIHSNGSIGTVYFDFEFVEDGKVTNRGAESWHMVKTESGWKISSMVFSLG</sequence>
<evidence type="ECO:0000256" key="1">
    <source>
        <dbReference type="SAM" id="SignalP"/>
    </source>
</evidence>
<evidence type="ECO:0000313" key="3">
    <source>
        <dbReference type="EMBL" id="GGY32469.1"/>
    </source>
</evidence>
<dbReference type="Pfam" id="PF13474">
    <property type="entry name" value="SnoaL_3"/>
    <property type="match status" value="1"/>
</dbReference>
<evidence type="ECO:0000259" key="2">
    <source>
        <dbReference type="Pfam" id="PF13474"/>
    </source>
</evidence>
<reference evidence="4 5" key="2">
    <citation type="submission" date="2019-02" db="EMBL/GenBank/DDBJ databases">
        <title>Draft Genome Sequences of Six Type Strains of the Genus Massilia.</title>
        <authorList>
            <person name="Miess H."/>
            <person name="Frediansyhah A."/>
            <person name="Gross H."/>
        </authorList>
    </citation>
    <scope>NUCLEOTIDE SEQUENCE [LARGE SCALE GENOMIC DNA]</scope>
    <source>
        <strain evidence="4 5">DSM 17472</strain>
    </source>
</reference>
<evidence type="ECO:0000313" key="5">
    <source>
        <dbReference type="Proteomes" id="UP000292307"/>
    </source>
</evidence>
<keyword evidence="5" id="KW-1185">Reference proteome</keyword>
<reference evidence="3" key="1">
    <citation type="journal article" date="2014" name="Int. J. Syst. Evol. Microbiol.">
        <title>Complete genome sequence of Corynebacterium casei LMG S-19264T (=DSM 44701T), isolated from a smear-ripened cheese.</title>
        <authorList>
            <consortium name="US DOE Joint Genome Institute (JGI-PGF)"/>
            <person name="Walter F."/>
            <person name="Albersmeier A."/>
            <person name="Kalinowski J."/>
            <person name="Ruckert C."/>
        </authorList>
    </citation>
    <scope>NUCLEOTIDE SEQUENCE</scope>
    <source>
        <strain evidence="3">KCTC 12343</strain>
    </source>
</reference>
<gene>
    <name evidence="4" type="ORF">EYF70_06505</name>
    <name evidence="3" type="ORF">GCM10007387_13340</name>
</gene>
<dbReference type="Gene3D" id="3.10.450.50">
    <property type="match status" value="1"/>
</dbReference>
<dbReference type="Proteomes" id="UP000628442">
    <property type="component" value="Unassembled WGS sequence"/>
</dbReference>
<dbReference type="AlphaFoldDB" id="A0A411WUY5"/>
<dbReference type="EMBL" id="CP036401">
    <property type="protein sequence ID" value="QBI00544.1"/>
    <property type="molecule type" value="Genomic_DNA"/>
</dbReference>
<evidence type="ECO:0000313" key="6">
    <source>
        <dbReference type="Proteomes" id="UP000628442"/>
    </source>
</evidence>
<proteinExistence type="predicted"/>
<name>A0A411WUY5_9BURK</name>
<protein>
    <recommendedName>
        <fullName evidence="2">SnoaL-like domain-containing protein</fullName>
    </recommendedName>
</protein>
<feature type="signal peptide" evidence="1">
    <location>
        <begin position="1"/>
        <end position="25"/>
    </location>
</feature>
<keyword evidence="1" id="KW-0732">Signal</keyword>
<organism evidence="3 6">
    <name type="scientific">Pseudoduganella albidiflava</name>
    <dbReference type="NCBI Taxonomy" id="321983"/>
    <lineage>
        <taxon>Bacteria</taxon>
        <taxon>Pseudomonadati</taxon>
        <taxon>Pseudomonadota</taxon>
        <taxon>Betaproteobacteria</taxon>
        <taxon>Burkholderiales</taxon>
        <taxon>Oxalobacteraceae</taxon>
        <taxon>Telluria group</taxon>
        <taxon>Pseudoduganella</taxon>
    </lineage>
</organism>
<dbReference type="OrthoDB" id="118519at2"/>
<feature type="chain" id="PRO_5044601608" description="SnoaL-like domain-containing protein" evidence="1">
    <location>
        <begin position="26"/>
        <end position="161"/>
    </location>
</feature>
<evidence type="ECO:0000313" key="4">
    <source>
        <dbReference type="EMBL" id="QBI00544.1"/>
    </source>
</evidence>
<reference evidence="3" key="3">
    <citation type="submission" date="2022-12" db="EMBL/GenBank/DDBJ databases">
        <authorList>
            <person name="Sun Q."/>
            <person name="Kim S."/>
        </authorList>
    </citation>
    <scope>NUCLEOTIDE SEQUENCE</scope>
    <source>
        <strain evidence="3">KCTC 12343</strain>
    </source>
</reference>
<dbReference type="SUPFAM" id="SSF54427">
    <property type="entry name" value="NTF2-like"/>
    <property type="match status" value="1"/>
</dbReference>
<feature type="domain" description="SnoaL-like" evidence="2">
    <location>
        <begin position="38"/>
        <end position="160"/>
    </location>
</feature>
<accession>A0A411WUY5</accession>